<dbReference type="CDD" id="cd00806">
    <property type="entry name" value="TrpRS_core"/>
    <property type="match status" value="1"/>
</dbReference>
<name>A0A7Z1AWP0_9PSEU</name>
<dbReference type="InterPro" id="IPR002305">
    <property type="entry name" value="aa-tRNA-synth_Ic"/>
</dbReference>
<protein>
    <recommendedName>
        <fullName evidence="2 8">Tryptophan--tRNA ligase</fullName>
        <ecNumber evidence="2 8">6.1.1.2</ecNumber>
    </recommendedName>
</protein>
<dbReference type="Gene3D" id="1.10.240.10">
    <property type="entry name" value="Tyrosyl-Transfer RNA Synthetase"/>
    <property type="match status" value="1"/>
</dbReference>
<dbReference type="InterPro" id="IPR050203">
    <property type="entry name" value="Trp-tRNA_synthetase"/>
</dbReference>
<dbReference type="SUPFAM" id="SSF52374">
    <property type="entry name" value="Nucleotidylyl transferase"/>
    <property type="match status" value="1"/>
</dbReference>
<evidence type="ECO:0000256" key="1">
    <source>
        <dbReference type="ARBA" id="ARBA00005594"/>
    </source>
</evidence>
<reference evidence="10 11" key="1">
    <citation type="submission" date="2016-12" db="EMBL/GenBank/DDBJ databases">
        <title>The draft genome sequence of Actinophytocola xinjiangensis.</title>
        <authorList>
            <person name="Wang W."/>
            <person name="Yuan L."/>
        </authorList>
    </citation>
    <scope>NUCLEOTIDE SEQUENCE [LARGE SCALE GENOMIC DNA]</scope>
    <source>
        <strain evidence="10 11">CGMCC 4.4663</strain>
    </source>
</reference>
<dbReference type="EC" id="6.1.1.2" evidence="2 8"/>
<dbReference type="GO" id="GO:0005524">
    <property type="term" value="F:ATP binding"/>
    <property type="evidence" value="ECO:0007669"/>
    <property type="project" value="UniProtKB-KW"/>
</dbReference>
<evidence type="ECO:0000256" key="6">
    <source>
        <dbReference type="ARBA" id="ARBA00022917"/>
    </source>
</evidence>
<sequence>MPRLSAITPSGPAHLGNYLGAVRRWAREGRPGDLYFVSDLHAMTTFYDPQRLRSRTRDLLALLVASGIDPDRVFVQSDLLAQLGPLTWLLECTCSFGEAARMTQFKEKSAARELAETPVRVGLFTYPVLMAADILLQGTAEVPVGDDQAQHVELARALARRFNGTFGEAFVVPVAVTPPAAARVRDLADPSRKMDKSARDAAGVLYVMDAPDLLRRKVKRAVTDSLDRLEYRPDEQPGLANLLEILAACTGKPVREAADGFSSYGELKDTVAEVVIEELRPVRERISALLADQPELDRVRRRGAELATARGAERLEVALRLAGLGR</sequence>
<evidence type="ECO:0000256" key="9">
    <source>
        <dbReference type="RuleBase" id="RU363036"/>
    </source>
</evidence>
<dbReference type="Pfam" id="PF00579">
    <property type="entry name" value="tRNA-synt_1b"/>
    <property type="match status" value="1"/>
</dbReference>
<dbReference type="OrthoDB" id="9801042at2"/>
<evidence type="ECO:0000256" key="2">
    <source>
        <dbReference type="ARBA" id="ARBA00013161"/>
    </source>
</evidence>
<dbReference type="NCBIfam" id="TIGR00233">
    <property type="entry name" value="trpS"/>
    <property type="match status" value="1"/>
</dbReference>
<dbReference type="GO" id="GO:0004830">
    <property type="term" value="F:tryptophan-tRNA ligase activity"/>
    <property type="evidence" value="ECO:0007669"/>
    <property type="project" value="UniProtKB-UniRule"/>
</dbReference>
<organism evidence="10 11">
    <name type="scientific">Actinophytocola xinjiangensis</name>
    <dbReference type="NCBI Taxonomy" id="485602"/>
    <lineage>
        <taxon>Bacteria</taxon>
        <taxon>Bacillati</taxon>
        <taxon>Actinomycetota</taxon>
        <taxon>Actinomycetes</taxon>
        <taxon>Pseudonocardiales</taxon>
        <taxon>Pseudonocardiaceae</taxon>
    </lineage>
</organism>
<keyword evidence="4 9" id="KW-0547">Nucleotide-binding</keyword>
<comment type="similarity">
    <text evidence="1 9">Belongs to the class-I aminoacyl-tRNA synthetase family.</text>
</comment>
<accession>A0A7Z1AWP0</accession>
<keyword evidence="11" id="KW-1185">Reference proteome</keyword>
<proteinExistence type="inferred from homology"/>
<evidence type="ECO:0000313" key="11">
    <source>
        <dbReference type="Proteomes" id="UP000185696"/>
    </source>
</evidence>
<dbReference type="InterPro" id="IPR014729">
    <property type="entry name" value="Rossmann-like_a/b/a_fold"/>
</dbReference>
<dbReference type="AlphaFoldDB" id="A0A7Z1AWP0"/>
<dbReference type="Gene3D" id="3.40.50.620">
    <property type="entry name" value="HUPs"/>
    <property type="match status" value="1"/>
</dbReference>
<keyword evidence="5 9" id="KW-0067">ATP-binding</keyword>
<dbReference type="PANTHER" id="PTHR43766:SF1">
    <property type="entry name" value="TRYPTOPHAN--TRNA LIGASE, MITOCHONDRIAL"/>
    <property type="match status" value="1"/>
</dbReference>
<dbReference type="GO" id="GO:0006436">
    <property type="term" value="P:tryptophanyl-tRNA aminoacylation"/>
    <property type="evidence" value="ECO:0007669"/>
    <property type="project" value="UniProtKB-UniRule"/>
</dbReference>
<comment type="caution">
    <text evidence="10">The sequence shown here is derived from an EMBL/GenBank/DDBJ whole genome shotgun (WGS) entry which is preliminary data.</text>
</comment>
<keyword evidence="7 9" id="KW-0030">Aminoacyl-tRNA synthetase</keyword>
<evidence type="ECO:0000256" key="7">
    <source>
        <dbReference type="ARBA" id="ARBA00023146"/>
    </source>
</evidence>
<evidence type="ECO:0000256" key="3">
    <source>
        <dbReference type="ARBA" id="ARBA00022598"/>
    </source>
</evidence>
<dbReference type="Proteomes" id="UP000185696">
    <property type="component" value="Unassembled WGS sequence"/>
</dbReference>
<dbReference type="RefSeq" id="WP_075136132.1">
    <property type="nucleotide sequence ID" value="NZ_MSIF01000017.1"/>
</dbReference>
<dbReference type="PRINTS" id="PR01039">
    <property type="entry name" value="TRNASYNTHTRP"/>
</dbReference>
<gene>
    <name evidence="10" type="ORF">BLA60_28715</name>
</gene>
<keyword evidence="6 9" id="KW-0648">Protein biosynthesis</keyword>
<dbReference type="EMBL" id="MSIF01000017">
    <property type="protein sequence ID" value="OLF07190.1"/>
    <property type="molecule type" value="Genomic_DNA"/>
</dbReference>
<evidence type="ECO:0000256" key="5">
    <source>
        <dbReference type="ARBA" id="ARBA00022840"/>
    </source>
</evidence>
<dbReference type="InterPro" id="IPR002306">
    <property type="entry name" value="Trp-tRNA-ligase"/>
</dbReference>
<dbReference type="PANTHER" id="PTHR43766">
    <property type="entry name" value="TRYPTOPHAN--TRNA LIGASE, MITOCHONDRIAL"/>
    <property type="match status" value="1"/>
</dbReference>
<evidence type="ECO:0000256" key="4">
    <source>
        <dbReference type="ARBA" id="ARBA00022741"/>
    </source>
</evidence>
<evidence type="ECO:0000313" key="10">
    <source>
        <dbReference type="EMBL" id="OLF07190.1"/>
    </source>
</evidence>
<evidence type="ECO:0000256" key="8">
    <source>
        <dbReference type="NCBIfam" id="TIGR00233"/>
    </source>
</evidence>
<dbReference type="GO" id="GO:0005829">
    <property type="term" value="C:cytosol"/>
    <property type="evidence" value="ECO:0007669"/>
    <property type="project" value="TreeGrafter"/>
</dbReference>
<keyword evidence="3 9" id="KW-0436">Ligase</keyword>